<feature type="transmembrane region" description="Helical" evidence="6">
    <location>
        <begin position="123"/>
        <end position="142"/>
    </location>
</feature>
<keyword evidence="4 6" id="KW-1133">Transmembrane helix</keyword>
<dbReference type="Proteomes" id="UP000297776">
    <property type="component" value="Unassembled WGS sequence"/>
</dbReference>
<feature type="transmembrane region" description="Helical" evidence="6">
    <location>
        <begin position="469"/>
        <end position="488"/>
    </location>
</feature>
<reference evidence="7 8" key="1">
    <citation type="submission" date="2019-03" db="EMBL/GenBank/DDBJ databases">
        <authorList>
            <person name="Yang Y."/>
        </authorList>
    </citation>
    <scope>NUCLEOTIDE SEQUENCE [LARGE SCALE GENOMIC DNA]</scope>
    <source>
        <strain evidence="7 8">ASL-1</strain>
    </source>
</reference>
<feature type="transmembrane region" description="Helical" evidence="6">
    <location>
        <begin position="443"/>
        <end position="463"/>
    </location>
</feature>
<organism evidence="7 8">
    <name type="scientific">Jeotgalibacillus salarius</name>
    <dbReference type="NCBI Taxonomy" id="546023"/>
    <lineage>
        <taxon>Bacteria</taxon>
        <taxon>Bacillati</taxon>
        <taxon>Bacillota</taxon>
        <taxon>Bacilli</taxon>
        <taxon>Bacillales</taxon>
        <taxon>Caryophanaceae</taxon>
        <taxon>Jeotgalibacillus</taxon>
    </lineage>
</organism>
<dbReference type="CDD" id="cd13124">
    <property type="entry name" value="MATE_SpoVB_like"/>
    <property type="match status" value="1"/>
</dbReference>
<dbReference type="Pfam" id="PF01943">
    <property type="entry name" value="Polysacc_synt"/>
    <property type="match status" value="1"/>
</dbReference>
<dbReference type="InterPro" id="IPR050833">
    <property type="entry name" value="Poly_Biosynth_Transport"/>
</dbReference>
<feature type="transmembrane region" description="Helical" evidence="6">
    <location>
        <begin position="320"/>
        <end position="338"/>
    </location>
</feature>
<evidence type="ECO:0000256" key="2">
    <source>
        <dbReference type="ARBA" id="ARBA00022475"/>
    </source>
</evidence>
<feature type="transmembrane region" description="Helical" evidence="6">
    <location>
        <begin position="390"/>
        <end position="408"/>
    </location>
</feature>
<feature type="transmembrane region" description="Helical" evidence="6">
    <location>
        <begin position="275"/>
        <end position="299"/>
    </location>
</feature>
<dbReference type="PANTHER" id="PTHR30250">
    <property type="entry name" value="PST FAMILY PREDICTED COLANIC ACID TRANSPORTER"/>
    <property type="match status" value="1"/>
</dbReference>
<dbReference type="NCBIfam" id="TIGR02900">
    <property type="entry name" value="spore_V_B"/>
    <property type="match status" value="1"/>
</dbReference>
<feature type="transmembrane region" description="Helical" evidence="6">
    <location>
        <begin position="414"/>
        <end position="431"/>
    </location>
</feature>
<dbReference type="InterPro" id="IPR024923">
    <property type="entry name" value="PG_synth_SpoVB"/>
</dbReference>
<feature type="transmembrane region" description="Helical" evidence="6">
    <location>
        <begin position="183"/>
        <end position="208"/>
    </location>
</feature>
<dbReference type="EMBL" id="SORX01000005">
    <property type="protein sequence ID" value="TFE01049.1"/>
    <property type="molecule type" value="Genomic_DNA"/>
</dbReference>
<accession>A0A4Y8LEU7</accession>
<feature type="transmembrane region" description="Helical" evidence="6">
    <location>
        <begin position="246"/>
        <end position="269"/>
    </location>
</feature>
<evidence type="ECO:0000256" key="3">
    <source>
        <dbReference type="ARBA" id="ARBA00022692"/>
    </source>
</evidence>
<evidence type="ECO:0000256" key="4">
    <source>
        <dbReference type="ARBA" id="ARBA00022989"/>
    </source>
</evidence>
<evidence type="ECO:0000256" key="1">
    <source>
        <dbReference type="ARBA" id="ARBA00004651"/>
    </source>
</evidence>
<evidence type="ECO:0000313" key="7">
    <source>
        <dbReference type="EMBL" id="TFE01049.1"/>
    </source>
</evidence>
<gene>
    <name evidence="7" type="primary">spoVB</name>
    <name evidence="7" type="ORF">E2626_10325</name>
</gene>
<name>A0A4Y8LEU7_9BACL</name>
<feature type="transmembrane region" description="Helical" evidence="6">
    <location>
        <begin position="44"/>
        <end position="68"/>
    </location>
</feature>
<dbReference type="InterPro" id="IPR014249">
    <property type="entry name" value="Spore_V_B"/>
</dbReference>
<dbReference type="AlphaFoldDB" id="A0A4Y8LEU7"/>
<comment type="caution">
    <text evidence="7">The sequence shown here is derived from an EMBL/GenBank/DDBJ whole genome shotgun (WGS) entry which is preliminary data.</text>
</comment>
<dbReference type="PIRSF" id="PIRSF038958">
    <property type="entry name" value="PG_synth_SpoVB"/>
    <property type="match status" value="1"/>
</dbReference>
<evidence type="ECO:0000313" key="8">
    <source>
        <dbReference type="Proteomes" id="UP000297776"/>
    </source>
</evidence>
<evidence type="ECO:0000256" key="5">
    <source>
        <dbReference type="ARBA" id="ARBA00023136"/>
    </source>
</evidence>
<evidence type="ECO:0000256" key="6">
    <source>
        <dbReference type="SAM" id="Phobius"/>
    </source>
</evidence>
<feature type="transmembrane region" description="Helical" evidence="6">
    <location>
        <begin position="89"/>
        <end position="111"/>
    </location>
</feature>
<dbReference type="PANTHER" id="PTHR30250:SF24">
    <property type="entry name" value="STAGE V SPORULATION PROTEIN B"/>
    <property type="match status" value="1"/>
</dbReference>
<comment type="subcellular location">
    <subcellularLocation>
        <location evidence="1">Cell membrane</location>
        <topology evidence="1">Multi-pass membrane protein</topology>
    </subcellularLocation>
</comment>
<keyword evidence="5 6" id="KW-0472">Membrane</keyword>
<feature type="transmembrane region" description="Helical" evidence="6">
    <location>
        <begin position="353"/>
        <end position="369"/>
    </location>
</feature>
<feature type="transmembrane region" description="Helical" evidence="6">
    <location>
        <begin position="154"/>
        <end position="177"/>
    </location>
</feature>
<keyword evidence="2" id="KW-1003">Cell membrane</keyword>
<protein>
    <submittedName>
        <fullName evidence="7">Stage V sporulation protein B</fullName>
    </submittedName>
</protein>
<dbReference type="OrthoDB" id="9775950at2"/>
<sequence length="503" mass="54290">MEDKVSKLIKGTLLLMAAALVTKVLGFVHRIILADMAGEEGVGLYMMTFPALMLAITVTQLGLPIAISKYVSEATANKNEQDVRKILSVSLWITGSLALILTPCLFFAAPFISSTLLNDERTLIPFIAVLPIIPIAAFSAVVRGYFMGRQQMGVTAAGSVIEQTIRIVLLIAAVGFLSSKGAAYAAGGAMLAAVIGELCSLLFLLFMFKIKKEKANVRSEKTFIYTANKLLKIALPSAGSRFVGSVAWFLEPVIVMKCLVFTGMTATAVTADYGLLTGFILPVLLLPSFITVSLSMALVPSISEAKALSQESAVMHRITQALRLSAVTGTLCCLILFLEGDTILQLLYGSDKGLGLLKLMALLFIFYYYQGPLHAVLQAFEAAGKAMVNSIIGSVIKLTAMAGFMIYLEDIKGAAIGLAIGTAAVTFLHFKTVKKLCHLPLPIGQYAAILLVALCCWLIHTGISSMEAPVRIMIMIIIFCFLASRVQLIQREDWAFFKVFKKN</sequence>
<feature type="transmembrane region" description="Helical" evidence="6">
    <location>
        <begin position="12"/>
        <end position="32"/>
    </location>
</feature>
<keyword evidence="8" id="KW-1185">Reference proteome</keyword>
<dbReference type="InterPro" id="IPR002797">
    <property type="entry name" value="Polysacc_synth"/>
</dbReference>
<keyword evidence="3 6" id="KW-0812">Transmembrane</keyword>
<dbReference type="GO" id="GO:0005886">
    <property type="term" value="C:plasma membrane"/>
    <property type="evidence" value="ECO:0007669"/>
    <property type="project" value="UniProtKB-SubCell"/>
</dbReference>
<proteinExistence type="predicted"/>